<feature type="region of interest" description="Disordered" evidence="1">
    <location>
        <begin position="1"/>
        <end position="124"/>
    </location>
</feature>
<feature type="compositionally biased region" description="Basic and acidic residues" evidence="1">
    <location>
        <begin position="115"/>
        <end position="124"/>
    </location>
</feature>
<organism evidence="2 3">
    <name type="scientific">Natrarchaeobaculum aegyptiacum</name>
    <dbReference type="NCBI Taxonomy" id="745377"/>
    <lineage>
        <taxon>Archaea</taxon>
        <taxon>Methanobacteriati</taxon>
        <taxon>Methanobacteriota</taxon>
        <taxon>Stenosarchaea group</taxon>
        <taxon>Halobacteria</taxon>
        <taxon>Halobacteriales</taxon>
        <taxon>Natrialbaceae</taxon>
        <taxon>Natrarchaeobaculum</taxon>
    </lineage>
</organism>
<name>A0A2Z2HRX8_9EURY</name>
<feature type="compositionally biased region" description="Acidic residues" evidence="1">
    <location>
        <begin position="85"/>
        <end position="109"/>
    </location>
</feature>
<accession>A0A2Z2HRX8</accession>
<gene>
    <name evidence="2" type="ORF">B1756_09535</name>
</gene>
<protein>
    <submittedName>
        <fullName evidence="2">Uncharacterized protein</fullName>
    </submittedName>
</protein>
<evidence type="ECO:0000313" key="2">
    <source>
        <dbReference type="EMBL" id="ARS89946.1"/>
    </source>
</evidence>
<evidence type="ECO:0000256" key="1">
    <source>
        <dbReference type="SAM" id="MobiDB-lite"/>
    </source>
</evidence>
<keyword evidence="3" id="KW-1185">Reference proteome</keyword>
<proteinExistence type="predicted"/>
<evidence type="ECO:0000313" key="3">
    <source>
        <dbReference type="Proteomes" id="UP000250088"/>
    </source>
</evidence>
<dbReference type="Proteomes" id="UP000250088">
    <property type="component" value="Chromosome"/>
</dbReference>
<sequence length="124" mass="11944">MGGLTLAGYLGVSWLGDSEVSETSSDDGSEGYGNETASAGQPAAIESGGDSGGDDAGAIDEQSSASSGGSGGGSSGAAVNPSTSDDGEADESAVSNDGDDTAEPDDEITETTRGYGRDPYGHPA</sequence>
<dbReference type="AlphaFoldDB" id="A0A2Z2HRX8"/>
<dbReference type="EMBL" id="CP019893">
    <property type="protein sequence ID" value="ARS89946.1"/>
    <property type="molecule type" value="Genomic_DNA"/>
</dbReference>
<reference evidence="3" key="1">
    <citation type="submission" date="2017-02" db="EMBL/GenBank/DDBJ databases">
        <title>Natronthermophilus aegyptiacus gen. nov.,sp. nov., an aerobic, extremely halophilic alkalithermophilic archaeon isolated from the athalassohaline Wadi An Natrun, Egypt.</title>
        <authorList>
            <person name="Zhao B."/>
        </authorList>
    </citation>
    <scope>NUCLEOTIDE SEQUENCE [LARGE SCALE GENOMIC DNA]</scope>
    <source>
        <strain evidence="3">JW/NM-HA 15</strain>
    </source>
</reference>
<dbReference type="KEGG" id="naj:B1756_09535"/>